<dbReference type="InterPro" id="IPR049576">
    <property type="entry name" value="HDC-like"/>
</dbReference>
<protein>
    <recommendedName>
        <fullName evidence="4">Na+/glutamate symporter</fullName>
    </recommendedName>
</protein>
<dbReference type="PATRIC" id="fig|1122219.3.peg.2608"/>
<sequence length="388" mass="41675">MNALLALALVFLVYSIGDFIADKTKAFVSSLLVCAIIFTVGFWLGLPKTIFADAGLIPFAKITICMFLIHIGTAIRIRDFIKEWKTVFVTLFATVAVAAGVFFGGRLVIDAYYALVGAPVLAGGVVAYLVMSPVGDVLGRPDVKVFAVLVLVFQNFVGIPVASYFCKKEGNRVRDIFRQGRLQAAKTPLGKTGEKNTFQIFHIPEAFSTPNVILCKLAAVSYISLLLGQMTGLSFLIYGMIFGVILHEIGLLEENCLTKANGLAFVMAGAIAMIFVGLTNTTPDMLVSMILPLCIVLVVGTISCSIVAVLAGRLVHFDWRLSIAMAVTAFFGFPGTYLISLEVARACGQTPEEEKAVLDYIMPKLVIAGIVSVSVVSGVLAGIMVHWV</sequence>
<dbReference type="OrthoDB" id="3243277at2"/>
<feature type="transmembrane region" description="Helical" evidence="1">
    <location>
        <begin position="290"/>
        <end position="311"/>
    </location>
</feature>
<dbReference type="EMBL" id="LEKT01000054">
    <property type="protein sequence ID" value="KMO85613.1"/>
    <property type="molecule type" value="Genomic_DNA"/>
</dbReference>
<accession>A0A0J6WTX2</accession>
<dbReference type="InParanoid" id="A0A0J6WTX2"/>
<evidence type="ECO:0000313" key="2">
    <source>
        <dbReference type="EMBL" id="KMO85613.1"/>
    </source>
</evidence>
<dbReference type="AlphaFoldDB" id="A0A0J6WTX2"/>
<keyword evidence="1" id="KW-1133">Transmembrane helix</keyword>
<keyword evidence="1" id="KW-0472">Membrane</keyword>
<feature type="transmembrane region" description="Helical" evidence="1">
    <location>
        <begin position="58"/>
        <end position="75"/>
    </location>
</feature>
<feature type="transmembrane region" description="Helical" evidence="1">
    <location>
        <begin position="143"/>
        <end position="166"/>
    </location>
</feature>
<evidence type="ECO:0008006" key="4">
    <source>
        <dbReference type="Google" id="ProtNLM"/>
    </source>
</evidence>
<keyword evidence="1" id="KW-0812">Transmembrane</keyword>
<evidence type="ECO:0000313" key="3">
    <source>
        <dbReference type="Proteomes" id="UP000036503"/>
    </source>
</evidence>
<evidence type="ECO:0000256" key="1">
    <source>
        <dbReference type="SAM" id="Phobius"/>
    </source>
</evidence>
<dbReference type="CDD" id="cd21416">
    <property type="entry name" value="HDC_protein"/>
    <property type="match status" value="1"/>
</dbReference>
<feature type="transmembrane region" description="Helical" evidence="1">
    <location>
        <begin position="222"/>
        <end position="246"/>
    </location>
</feature>
<dbReference type="Proteomes" id="UP000036503">
    <property type="component" value="Unassembled WGS sequence"/>
</dbReference>
<name>A0A0J6WTX2_9FIRM</name>
<dbReference type="STRING" id="39029.BSR42_11735"/>
<gene>
    <name evidence="2" type="ORF">AB840_12645</name>
</gene>
<feature type="transmembrane region" description="Helical" evidence="1">
    <location>
        <begin position="27"/>
        <end position="46"/>
    </location>
</feature>
<keyword evidence="3" id="KW-1185">Reference proteome</keyword>
<proteinExistence type="predicted"/>
<feature type="transmembrane region" description="Helical" evidence="1">
    <location>
        <begin position="112"/>
        <end position="131"/>
    </location>
</feature>
<feature type="transmembrane region" description="Helical" evidence="1">
    <location>
        <begin position="365"/>
        <end position="387"/>
    </location>
</feature>
<comment type="caution">
    <text evidence="2">The sequence shown here is derived from an EMBL/GenBank/DDBJ whole genome shotgun (WGS) entry which is preliminary data.</text>
</comment>
<feature type="transmembrane region" description="Helical" evidence="1">
    <location>
        <begin position="258"/>
        <end position="278"/>
    </location>
</feature>
<organism evidence="2 3">
    <name type="scientific">Megasphaera cerevisiae DSM 20462</name>
    <dbReference type="NCBI Taxonomy" id="1122219"/>
    <lineage>
        <taxon>Bacteria</taxon>
        <taxon>Bacillati</taxon>
        <taxon>Bacillota</taxon>
        <taxon>Negativicutes</taxon>
        <taxon>Veillonellales</taxon>
        <taxon>Veillonellaceae</taxon>
        <taxon>Megasphaera</taxon>
    </lineage>
</organism>
<feature type="transmembrane region" description="Helical" evidence="1">
    <location>
        <begin position="87"/>
        <end position="105"/>
    </location>
</feature>
<feature type="transmembrane region" description="Helical" evidence="1">
    <location>
        <begin position="323"/>
        <end position="344"/>
    </location>
</feature>
<reference evidence="2 3" key="1">
    <citation type="submission" date="2015-06" db="EMBL/GenBank/DDBJ databases">
        <title>Draft genome sequence of beer spoilage bacterium Megasphaera cerevisiae type strain 20462.</title>
        <authorList>
            <person name="Kutumbaka K."/>
            <person name="Pasmowitz J."/>
            <person name="Mategko J."/>
            <person name="Reyes D."/>
            <person name="Friedrich A."/>
            <person name="Han S."/>
            <person name="Martens-Habbena W."/>
            <person name="Neal-McKinney J."/>
            <person name="Janagama H.K."/>
            <person name="Nadala C."/>
            <person name="Samadpour M."/>
        </authorList>
    </citation>
    <scope>NUCLEOTIDE SEQUENCE [LARGE SCALE GENOMIC DNA]</scope>
    <source>
        <strain evidence="2 3">DSM 20462</strain>
    </source>
</reference>
<dbReference type="RefSeq" id="WP_048515209.1">
    <property type="nucleotide sequence ID" value="NZ_FUXD01000042.1"/>
</dbReference>